<gene>
    <name evidence="1" type="ORF">BDY19DRAFT_885324</name>
</gene>
<comment type="caution">
    <text evidence="1">The sequence shown here is derived from an EMBL/GenBank/DDBJ whole genome shotgun (WGS) entry which is preliminary data.</text>
</comment>
<proteinExistence type="predicted"/>
<evidence type="ECO:0000313" key="1">
    <source>
        <dbReference type="EMBL" id="KAI0091394.1"/>
    </source>
</evidence>
<reference evidence="1" key="1">
    <citation type="journal article" date="2021" name="Environ. Microbiol.">
        <title>Gene family expansions and transcriptome signatures uncover fungal adaptations to wood decay.</title>
        <authorList>
            <person name="Hage H."/>
            <person name="Miyauchi S."/>
            <person name="Viragh M."/>
            <person name="Drula E."/>
            <person name="Min B."/>
            <person name="Chaduli D."/>
            <person name="Navarro D."/>
            <person name="Favel A."/>
            <person name="Norest M."/>
            <person name="Lesage-Meessen L."/>
            <person name="Balint B."/>
            <person name="Merenyi Z."/>
            <person name="de Eugenio L."/>
            <person name="Morin E."/>
            <person name="Martinez A.T."/>
            <person name="Baldrian P."/>
            <person name="Stursova M."/>
            <person name="Martinez M.J."/>
            <person name="Novotny C."/>
            <person name="Magnuson J.K."/>
            <person name="Spatafora J.W."/>
            <person name="Maurice S."/>
            <person name="Pangilinan J."/>
            <person name="Andreopoulos W."/>
            <person name="LaButti K."/>
            <person name="Hundley H."/>
            <person name="Na H."/>
            <person name="Kuo A."/>
            <person name="Barry K."/>
            <person name="Lipzen A."/>
            <person name="Henrissat B."/>
            <person name="Riley R."/>
            <person name="Ahrendt S."/>
            <person name="Nagy L.G."/>
            <person name="Grigoriev I.V."/>
            <person name="Martin F."/>
            <person name="Rosso M.N."/>
        </authorList>
    </citation>
    <scope>NUCLEOTIDE SEQUENCE</scope>
    <source>
        <strain evidence="1">CBS 384.51</strain>
    </source>
</reference>
<organism evidence="1 2">
    <name type="scientific">Irpex rosettiformis</name>
    <dbReference type="NCBI Taxonomy" id="378272"/>
    <lineage>
        <taxon>Eukaryota</taxon>
        <taxon>Fungi</taxon>
        <taxon>Dikarya</taxon>
        <taxon>Basidiomycota</taxon>
        <taxon>Agaricomycotina</taxon>
        <taxon>Agaricomycetes</taxon>
        <taxon>Polyporales</taxon>
        <taxon>Irpicaceae</taxon>
        <taxon>Irpex</taxon>
    </lineage>
</organism>
<evidence type="ECO:0000313" key="2">
    <source>
        <dbReference type="Proteomes" id="UP001055072"/>
    </source>
</evidence>
<keyword evidence="2" id="KW-1185">Reference proteome</keyword>
<sequence>MIRCPEEDFADHVGFKLSNDRISALNEVDNAEFSWFHFRVCLIAGVGFFTDAYDIFSINIASVMMAFVYNSNGALAQTAIKAAAPIGTLIGQLLFGWLADRIGRKRMYGIELIIIIIGTFGQSLSANADIGTINIFAALIVWRIIMGLGIGGDYPLSAVIASEFAAIHNRGKMMTAVFANQGWGQLASTIIAIIIVSIYHNRFPSPDQPLSLDTPCTSPLLITSPTSPTCLLRNNIDQAWRILIGLGCVPAVLALYFRLTIPETPRFTMDIERNVKQAINDIEQFLTTGRYAYDPDSVVVRVVAPRGSWRDFGMYFRRWENWSVLVGCAYSWFAIDVIFYGLGLNTDKFFTALGFVTHLRGLTPCPNGDAQALNSDNTANDVFRDFKNLIIANLLLSAVGLVPGYWATFLVIEKLGRKKIQMIGFGMLTVLFAIMGINSLFTITPSAKIFLFLFILASFFQNFGPNTTTFLLPGENFPTRYRSTCHGICAACGKVGAIVSQFAFQDVSPKNVLLSYIAFTLTGGVTTYYLVKETSQETLEEISGEESSSFIHGALSVFKDFVRKKNLMDDVYYLVRTRTV</sequence>
<name>A0ACB8UB24_9APHY</name>
<protein>
    <submittedName>
        <fullName evidence="1">Major facilitator superfamily domain-containing protein</fullName>
    </submittedName>
</protein>
<dbReference type="EMBL" id="MU274905">
    <property type="protein sequence ID" value="KAI0091394.1"/>
    <property type="molecule type" value="Genomic_DNA"/>
</dbReference>
<accession>A0ACB8UB24</accession>
<dbReference type="Proteomes" id="UP001055072">
    <property type="component" value="Unassembled WGS sequence"/>
</dbReference>